<gene>
    <name evidence="1" type="ORF">GCM10022226_78090</name>
</gene>
<comment type="caution">
    <text evidence="1">The sequence shown here is derived from an EMBL/GenBank/DDBJ whole genome shotgun (WGS) entry which is preliminary data.</text>
</comment>
<evidence type="ECO:0000313" key="2">
    <source>
        <dbReference type="Proteomes" id="UP001500888"/>
    </source>
</evidence>
<dbReference type="Proteomes" id="UP001500888">
    <property type="component" value="Unassembled WGS sequence"/>
</dbReference>
<accession>A0ABP7JFT9</accession>
<evidence type="ECO:0000313" key="1">
    <source>
        <dbReference type="EMBL" id="GAA3843479.1"/>
    </source>
</evidence>
<proteinExistence type="predicted"/>
<reference evidence="2" key="1">
    <citation type="journal article" date="2019" name="Int. J. Syst. Evol. Microbiol.">
        <title>The Global Catalogue of Microorganisms (GCM) 10K type strain sequencing project: providing services to taxonomists for standard genome sequencing and annotation.</title>
        <authorList>
            <consortium name="The Broad Institute Genomics Platform"/>
            <consortium name="The Broad Institute Genome Sequencing Center for Infectious Disease"/>
            <person name="Wu L."/>
            <person name="Ma J."/>
        </authorList>
    </citation>
    <scope>NUCLEOTIDE SEQUENCE [LARGE SCALE GENOMIC DNA]</scope>
    <source>
        <strain evidence="2">JCM 16908</strain>
    </source>
</reference>
<sequence>MGRRHMVKAMATRMVAAIGLSAPGWGLGLLALAVLLGGAIEVPSGISWT</sequence>
<dbReference type="EMBL" id="BAAAZR010000057">
    <property type="protein sequence ID" value="GAA3843479.1"/>
    <property type="molecule type" value="Genomic_DNA"/>
</dbReference>
<protein>
    <submittedName>
        <fullName evidence="1">Uncharacterized protein</fullName>
    </submittedName>
</protein>
<organism evidence="1 2">
    <name type="scientific">Sphaerisporangium flaviroseum</name>
    <dbReference type="NCBI Taxonomy" id="509199"/>
    <lineage>
        <taxon>Bacteria</taxon>
        <taxon>Bacillati</taxon>
        <taxon>Actinomycetota</taxon>
        <taxon>Actinomycetes</taxon>
        <taxon>Streptosporangiales</taxon>
        <taxon>Streptosporangiaceae</taxon>
        <taxon>Sphaerisporangium</taxon>
    </lineage>
</organism>
<name>A0ABP7JFT9_9ACTN</name>
<keyword evidence="2" id="KW-1185">Reference proteome</keyword>